<name>A0AAV9IIF9_9RHOD</name>
<evidence type="ECO:0000313" key="7">
    <source>
        <dbReference type="EMBL" id="KAK4527063.1"/>
    </source>
</evidence>
<evidence type="ECO:0000256" key="3">
    <source>
        <dbReference type="ARBA" id="ARBA00022833"/>
    </source>
</evidence>
<reference evidence="7 8" key="1">
    <citation type="submission" date="2022-07" db="EMBL/GenBank/DDBJ databases">
        <title>Genome-wide signatures of adaptation to extreme environments.</title>
        <authorList>
            <person name="Cho C.H."/>
            <person name="Yoon H.S."/>
        </authorList>
    </citation>
    <scope>NUCLEOTIDE SEQUENCE [LARGE SCALE GENOMIC DNA]</scope>
    <source>
        <strain evidence="7 8">108.79 E11</strain>
    </source>
</reference>
<dbReference type="SUPFAM" id="SSF57850">
    <property type="entry name" value="RING/U-box"/>
    <property type="match status" value="1"/>
</dbReference>
<dbReference type="InterPro" id="IPR017907">
    <property type="entry name" value="Znf_RING_CS"/>
</dbReference>
<evidence type="ECO:0000256" key="2">
    <source>
        <dbReference type="ARBA" id="ARBA00022771"/>
    </source>
</evidence>
<evidence type="ECO:0000259" key="6">
    <source>
        <dbReference type="PROSITE" id="PS50089"/>
    </source>
</evidence>
<proteinExistence type="predicted"/>
<keyword evidence="3" id="KW-0862">Zinc</keyword>
<keyword evidence="8" id="KW-1185">Reference proteome</keyword>
<keyword evidence="2 4" id="KW-0863">Zinc-finger</keyword>
<dbReference type="PROSITE" id="PS00518">
    <property type="entry name" value="ZF_RING_1"/>
    <property type="match status" value="1"/>
</dbReference>
<dbReference type="SMART" id="SM00184">
    <property type="entry name" value="RING"/>
    <property type="match status" value="1"/>
</dbReference>
<sequence>MLMLCYFGTVDSKAGIVEQLSQEFLCKACGFELRDPVRLLSCGHVFCRTCVTQGDATHWECCPYCYVPVSNQTDDYFISSLLEAWKEFRQASHFLFSESQGEDPNTEASSCISPKRRRRERSSSPPINPKNADQSEWLDEDESKTPSGPRKAAFSVANFTENTVSSNSIPVHSILETPHEDIQNCNDRTLSFGKCFSDSPQTGLPKKSLGFDDNVSSSSDTLEECLPSFSQDIDLEQFRTLVYELNDIVFRISRIKRFST</sequence>
<dbReference type="InterPro" id="IPR001841">
    <property type="entry name" value="Znf_RING"/>
</dbReference>
<feature type="region of interest" description="Disordered" evidence="5">
    <location>
        <begin position="99"/>
        <end position="151"/>
    </location>
</feature>
<dbReference type="Gene3D" id="3.30.40.10">
    <property type="entry name" value="Zinc/RING finger domain, C3HC4 (zinc finger)"/>
    <property type="match status" value="1"/>
</dbReference>
<dbReference type="InterPro" id="IPR027370">
    <property type="entry name" value="Znf-RING_euk"/>
</dbReference>
<dbReference type="InterPro" id="IPR013083">
    <property type="entry name" value="Znf_RING/FYVE/PHD"/>
</dbReference>
<organism evidence="7 8">
    <name type="scientific">Galdieria yellowstonensis</name>
    <dbReference type="NCBI Taxonomy" id="3028027"/>
    <lineage>
        <taxon>Eukaryota</taxon>
        <taxon>Rhodophyta</taxon>
        <taxon>Bangiophyceae</taxon>
        <taxon>Galdieriales</taxon>
        <taxon>Galdieriaceae</taxon>
        <taxon>Galdieria</taxon>
    </lineage>
</organism>
<dbReference type="EMBL" id="JANCYU010000047">
    <property type="protein sequence ID" value="KAK4527063.1"/>
    <property type="molecule type" value="Genomic_DNA"/>
</dbReference>
<evidence type="ECO:0000313" key="8">
    <source>
        <dbReference type="Proteomes" id="UP001300502"/>
    </source>
</evidence>
<keyword evidence="1" id="KW-0479">Metal-binding</keyword>
<accession>A0AAV9IIF9</accession>
<dbReference type="PROSITE" id="PS50089">
    <property type="entry name" value="ZF_RING_2"/>
    <property type="match status" value="1"/>
</dbReference>
<dbReference type="GO" id="GO:0008270">
    <property type="term" value="F:zinc ion binding"/>
    <property type="evidence" value="ECO:0007669"/>
    <property type="project" value="UniProtKB-KW"/>
</dbReference>
<protein>
    <recommendedName>
        <fullName evidence="6">RING-type domain-containing protein</fullName>
    </recommendedName>
</protein>
<dbReference type="Proteomes" id="UP001300502">
    <property type="component" value="Unassembled WGS sequence"/>
</dbReference>
<evidence type="ECO:0000256" key="1">
    <source>
        <dbReference type="ARBA" id="ARBA00022723"/>
    </source>
</evidence>
<dbReference type="AlphaFoldDB" id="A0AAV9IIF9"/>
<evidence type="ECO:0000256" key="4">
    <source>
        <dbReference type="PROSITE-ProRule" id="PRU00175"/>
    </source>
</evidence>
<dbReference type="Pfam" id="PF13445">
    <property type="entry name" value="zf-RING_UBOX"/>
    <property type="match status" value="1"/>
</dbReference>
<evidence type="ECO:0000256" key="5">
    <source>
        <dbReference type="SAM" id="MobiDB-lite"/>
    </source>
</evidence>
<gene>
    <name evidence="7" type="ORF">GAYE_SCF34G4984</name>
</gene>
<feature type="domain" description="RING-type" evidence="6">
    <location>
        <begin position="26"/>
        <end position="65"/>
    </location>
</feature>
<comment type="caution">
    <text evidence="7">The sequence shown here is derived from an EMBL/GenBank/DDBJ whole genome shotgun (WGS) entry which is preliminary data.</text>
</comment>